<protein>
    <recommendedName>
        <fullName evidence="3">DUF4861 domain-containing protein</fullName>
    </recommendedName>
</protein>
<dbReference type="KEGG" id="evi:Echvi_4008"/>
<dbReference type="OrthoDB" id="9800230at2"/>
<dbReference type="RefSeq" id="WP_015267752.1">
    <property type="nucleotide sequence ID" value="NC_019904.1"/>
</dbReference>
<dbReference type="AlphaFoldDB" id="L0G5U6"/>
<dbReference type="HOGENOM" id="CLU_696291_0_0_10"/>
<name>L0G5U6_ECHVK</name>
<dbReference type="Pfam" id="PF16153">
    <property type="entry name" value="DUF4861"/>
    <property type="match status" value="1"/>
</dbReference>
<dbReference type="EMBL" id="CP003346">
    <property type="protein sequence ID" value="AGA80215.1"/>
    <property type="molecule type" value="Genomic_DNA"/>
</dbReference>
<organism evidence="1 2">
    <name type="scientific">Echinicola vietnamensis (strain DSM 17526 / LMG 23754 / KMM 6221)</name>
    <dbReference type="NCBI Taxonomy" id="926556"/>
    <lineage>
        <taxon>Bacteria</taxon>
        <taxon>Pseudomonadati</taxon>
        <taxon>Bacteroidota</taxon>
        <taxon>Cytophagia</taxon>
        <taxon>Cytophagales</taxon>
        <taxon>Cyclobacteriaceae</taxon>
        <taxon>Echinicola</taxon>
    </lineage>
</organism>
<evidence type="ECO:0000313" key="1">
    <source>
        <dbReference type="EMBL" id="AGA80215.1"/>
    </source>
</evidence>
<dbReference type="InterPro" id="IPR032342">
    <property type="entry name" value="DUF4861"/>
</dbReference>
<keyword evidence="2" id="KW-1185">Reference proteome</keyword>
<accession>L0G5U6</accession>
<evidence type="ECO:0000313" key="2">
    <source>
        <dbReference type="Proteomes" id="UP000010796"/>
    </source>
</evidence>
<evidence type="ECO:0008006" key="3">
    <source>
        <dbReference type="Google" id="ProtNLM"/>
    </source>
</evidence>
<dbReference type="STRING" id="926556.Echvi_4008"/>
<dbReference type="Proteomes" id="UP000010796">
    <property type="component" value="Chromosome"/>
</dbReference>
<gene>
    <name evidence="1" type="ordered locus">Echvi_4008</name>
</gene>
<dbReference type="PATRIC" id="fig|926556.3.peg.4217"/>
<reference evidence="2" key="1">
    <citation type="submission" date="2012-02" db="EMBL/GenBank/DDBJ databases">
        <title>The complete genome of Echinicola vietnamensis DSM 17526.</title>
        <authorList>
            <person name="Lucas S."/>
            <person name="Copeland A."/>
            <person name="Lapidus A."/>
            <person name="Glavina del Rio T."/>
            <person name="Dalin E."/>
            <person name="Tice H."/>
            <person name="Bruce D."/>
            <person name="Goodwin L."/>
            <person name="Pitluck S."/>
            <person name="Peters L."/>
            <person name="Ovchinnikova G."/>
            <person name="Teshima H."/>
            <person name="Kyrpides N."/>
            <person name="Mavromatis K."/>
            <person name="Ivanova N."/>
            <person name="Brettin T."/>
            <person name="Detter J.C."/>
            <person name="Han C."/>
            <person name="Larimer F."/>
            <person name="Land M."/>
            <person name="Hauser L."/>
            <person name="Markowitz V."/>
            <person name="Cheng J.-F."/>
            <person name="Hugenholtz P."/>
            <person name="Woyke T."/>
            <person name="Wu D."/>
            <person name="Brambilla E."/>
            <person name="Klenk H.-P."/>
            <person name="Eisen J.A."/>
        </authorList>
    </citation>
    <scope>NUCLEOTIDE SEQUENCE [LARGE SCALE GENOMIC DNA]</scope>
    <source>
        <strain evidence="2">DSM 17526 / LMG 23754 / KMM 6221</strain>
    </source>
</reference>
<proteinExistence type="predicted"/>
<dbReference type="PROSITE" id="PS51257">
    <property type="entry name" value="PROKAR_LIPOPROTEIN"/>
    <property type="match status" value="1"/>
</dbReference>
<dbReference type="eggNOG" id="COG4677">
    <property type="taxonomic scope" value="Bacteria"/>
</dbReference>
<sequence length="408" mass="45505">MKYTKHFGDKFPGLKVGTFLIGAAVMLGSCQENKDTVTIEVKNPAAVAKSAATVEIPVKKLQSLIEKYGTEKLVVTDSEGGTLLNQWVDLDGDQTMDQWLFQVDLEAGASGQYTVRPLKEGEVQPSSKQQTFSRFVPERTDDYTWENDRVAFRTYGPDAQRRIEQNEPGGTLSSGMDCWLKRVDYPIIDKWYKENEENVGAYHVDTGEGYDPYHVGSSRGIGGIGIWENDSLYTSRNFVDYKRIAVGPIRTIFELTYAPWEVNGKMVSETKRISLDLGSNLTHFESTVKSDAPVPNVTIGITLHQKEGEVSINDEAGIYRYWEPMDNSELGLGVVVDPAKVTASKDHRVDYRDGSQLLVMAKPAEGKVSYYAGFGWKKSGQFANAAEWDAYLEDFAKGLEKPLEVSVK</sequence>